<dbReference type="Gene3D" id="4.10.280.10">
    <property type="entry name" value="Helix-loop-helix DNA-binding domain"/>
    <property type="match status" value="1"/>
</dbReference>
<name>A0ABR1U4W0_9PEZI</name>
<feature type="region of interest" description="Disordered" evidence="2">
    <location>
        <begin position="943"/>
        <end position="976"/>
    </location>
</feature>
<dbReference type="InterPro" id="IPR036638">
    <property type="entry name" value="HLH_DNA-bd_sf"/>
</dbReference>
<evidence type="ECO:0000313" key="4">
    <source>
        <dbReference type="EMBL" id="KAK8053925.1"/>
    </source>
</evidence>
<dbReference type="EMBL" id="JAQQWM010000008">
    <property type="protein sequence ID" value="KAK8053925.1"/>
    <property type="molecule type" value="Genomic_DNA"/>
</dbReference>
<feature type="domain" description="BHLH" evidence="3">
    <location>
        <begin position="180"/>
        <end position="254"/>
    </location>
</feature>
<dbReference type="CDD" id="cd11399">
    <property type="entry name" value="bHLHzip_scHMS1_like"/>
    <property type="match status" value="1"/>
</dbReference>
<dbReference type="Proteomes" id="UP001446871">
    <property type="component" value="Unassembled WGS sequence"/>
</dbReference>
<feature type="region of interest" description="Disordered" evidence="2">
    <location>
        <begin position="1"/>
        <end position="82"/>
    </location>
</feature>
<reference evidence="4 5" key="1">
    <citation type="submission" date="2023-01" db="EMBL/GenBank/DDBJ databases">
        <title>Analysis of 21 Apiospora genomes using comparative genomics revels a genus with tremendous synthesis potential of carbohydrate active enzymes and secondary metabolites.</title>
        <authorList>
            <person name="Sorensen T."/>
        </authorList>
    </citation>
    <scope>NUCLEOTIDE SEQUENCE [LARGE SCALE GENOMIC DNA]</scope>
    <source>
        <strain evidence="4 5">CBS 83171</strain>
    </source>
</reference>
<organism evidence="4 5">
    <name type="scientific">Apiospora saccharicola</name>
    <dbReference type="NCBI Taxonomy" id="335842"/>
    <lineage>
        <taxon>Eukaryota</taxon>
        <taxon>Fungi</taxon>
        <taxon>Dikarya</taxon>
        <taxon>Ascomycota</taxon>
        <taxon>Pezizomycotina</taxon>
        <taxon>Sordariomycetes</taxon>
        <taxon>Xylariomycetidae</taxon>
        <taxon>Amphisphaeriales</taxon>
        <taxon>Apiosporaceae</taxon>
        <taxon>Apiospora</taxon>
    </lineage>
</organism>
<dbReference type="PANTHER" id="PTHR47336:SF2">
    <property type="entry name" value="TRANSCRIPTION FACTOR HMS1-RELATED"/>
    <property type="match status" value="1"/>
</dbReference>
<evidence type="ECO:0000256" key="1">
    <source>
        <dbReference type="SAM" id="Coils"/>
    </source>
</evidence>
<evidence type="ECO:0000256" key="2">
    <source>
        <dbReference type="SAM" id="MobiDB-lite"/>
    </source>
</evidence>
<comment type="caution">
    <text evidence="4">The sequence shown here is derived from an EMBL/GenBank/DDBJ whole genome shotgun (WGS) entry which is preliminary data.</text>
</comment>
<feature type="compositionally biased region" description="Low complexity" evidence="2">
    <location>
        <begin position="130"/>
        <end position="143"/>
    </location>
</feature>
<feature type="region of interest" description="Disordered" evidence="2">
    <location>
        <begin position="125"/>
        <end position="190"/>
    </location>
</feature>
<dbReference type="PROSITE" id="PS50888">
    <property type="entry name" value="BHLH"/>
    <property type="match status" value="1"/>
</dbReference>
<feature type="compositionally biased region" description="Low complexity" evidence="2">
    <location>
        <begin position="965"/>
        <end position="976"/>
    </location>
</feature>
<accession>A0ABR1U4W0</accession>
<sequence length="976" mass="106451">MAFYDGNEGGVPATEADQIFGDPSWAFDDSQPFDTYDATNFYPESWKPSGQQPVADPSLLPQPSTETDPTTSTTGAGMSNGLLATVTPSNVAQPHHTTTSLSTGSYNTLTEAQREKLSKIAMPPHLQYHSSPKSEPSPESASSTRKSPFMSSPEGQSQSSRKRKSSADDDEDDDDLEHPMKKSAHNAIEKRYRTNLNDKIAALRDSVPSLRIMSKSARGEDTTEDREELHGLTPAHKLNKATVLSKATEYIRHLEKRNNRLMEENNTMQARIAAFEKLFLSGAMNGSLSPIQQQPQQSPPAYITDSRGYTNSPMATPGASDGQGMIQVPDDMKRILAAQLAVGQPYAVPQQSYRPNASLVRQQQIQQQQHQQPMDARGWHNAGPYFGKLMVGSLAGLMVLEVVRESEQNNESPEGRGLFALPVQLLGSLMSSLNFNLMGYQVGSADIIYSLKLLLLFCSVCWFFLPALLKPKSPGLKSGKEAQASPEAAPSLASPIHVRRQAWLTAIQTVWVPRQNFFLEAAALGLKAVKLSLRNIIGVTGYQMLTGLTEEQEIARIQAWAIALDAQLAGGDVEISKSRLTLTLLASGTLPNTPLRLMLKALHIRVLLWEIGLTGVQLGIVNTFASKLARAKWNEAKHLHRLLTQLRRGGRDQSEDELPDHLAMLLEQDADEVLDTSIIQRVHNLAWNRPTAHNAIGVTDGMDTVVEDAAILSPMDAVAAWWSTMTLQTALTNSLLVREEENGDIKQLVEDGITLAIRTAPVGSVAQNRALVARAVFFNEKRGANIAAVIQAIGPLANSTFVNELAETAPSSPTTPQVKISPFALSEAEIYMCLQCAKSIAHLQRYGPPEEPTDVYSIIEDDIHVSDDMSLLGYASAFTLMERLAGHEFAAEACSGALERLSGSLRIWAGKDLWLEQEVKQEMVERCLAVTRAVVGMNMETDTGYGSMSGSEDDDHCSITDDESFSSSTMSVGSGS</sequence>
<dbReference type="PANTHER" id="PTHR47336">
    <property type="entry name" value="TRANSCRIPTION FACTOR HMS1-RELATED"/>
    <property type="match status" value="1"/>
</dbReference>
<dbReference type="InterPro" id="IPR019006">
    <property type="entry name" value="Sre1_C"/>
</dbReference>
<dbReference type="Pfam" id="PF09427">
    <property type="entry name" value="DUF2014"/>
    <property type="match status" value="1"/>
</dbReference>
<keyword evidence="1" id="KW-0175">Coiled coil</keyword>
<keyword evidence="5" id="KW-1185">Reference proteome</keyword>
<evidence type="ECO:0000259" key="3">
    <source>
        <dbReference type="PROSITE" id="PS50888"/>
    </source>
</evidence>
<feature type="compositionally biased region" description="Acidic residues" evidence="2">
    <location>
        <begin position="951"/>
        <end position="964"/>
    </location>
</feature>
<dbReference type="SMART" id="SM00353">
    <property type="entry name" value="HLH"/>
    <property type="match status" value="1"/>
</dbReference>
<evidence type="ECO:0000313" key="5">
    <source>
        <dbReference type="Proteomes" id="UP001446871"/>
    </source>
</evidence>
<feature type="coiled-coil region" evidence="1">
    <location>
        <begin position="244"/>
        <end position="278"/>
    </location>
</feature>
<dbReference type="InterPro" id="IPR011598">
    <property type="entry name" value="bHLH_dom"/>
</dbReference>
<feature type="region of interest" description="Disordered" evidence="2">
    <location>
        <begin position="211"/>
        <end position="235"/>
    </location>
</feature>
<feature type="compositionally biased region" description="Low complexity" evidence="2">
    <location>
        <begin position="63"/>
        <end position="74"/>
    </location>
</feature>
<proteinExistence type="predicted"/>
<dbReference type="InterPro" id="IPR052099">
    <property type="entry name" value="Regulatory_TF_Diverse"/>
</dbReference>
<feature type="compositionally biased region" description="Polar residues" evidence="2">
    <location>
        <begin position="144"/>
        <end position="155"/>
    </location>
</feature>
<dbReference type="Pfam" id="PF00010">
    <property type="entry name" value="HLH"/>
    <property type="match status" value="1"/>
</dbReference>
<gene>
    <name evidence="4" type="ORF">PG996_013226</name>
</gene>
<dbReference type="SUPFAM" id="SSF47459">
    <property type="entry name" value="HLH, helix-loop-helix DNA-binding domain"/>
    <property type="match status" value="1"/>
</dbReference>
<protein>
    <submittedName>
        <fullName evidence="4">Sterol regulatory element-binding protein 1</fullName>
    </submittedName>
</protein>